<dbReference type="EMBL" id="LNYU01000081">
    <property type="protein sequence ID" value="KTD56590.1"/>
    <property type="molecule type" value="Genomic_DNA"/>
</dbReference>
<dbReference type="AlphaFoldDB" id="A0A0W0YJ71"/>
<accession>A0A0W0YJ71</accession>
<sequence>MKKLIIGFFIIASSVGFSATNTDLNAKWICTTNASSSDVAGDKAADDKMANTQGSAAQSFAFAAKNCRDCTKITCEIQE</sequence>
<name>A0A0W0YJ71_9GAMM</name>
<keyword evidence="1" id="KW-0732">Signal</keyword>
<keyword evidence="3" id="KW-1185">Reference proteome</keyword>
<evidence type="ECO:0000256" key="1">
    <source>
        <dbReference type="SAM" id="SignalP"/>
    </source>
</evidence>
<gene>
    <name evidence="2" type="ORF">Lsan_2750</name>
</gene>
<organism evidence="2 3">
    <name type="scientific">Legionella santicrucis</name>
    <dbReference type="NCBI Taxonomy" id="45074"/>
    <lineage>
        <taxon>Bacteria</taxon>
        <taxon>Pseudomonadati</taxon>
        <taxon>Pseudomonadota</taxon>
        <taxon>Gammaproteobacteria</taxon>
        <taxon>Legionellales</taxon>
        <taxon>Legionellaceae</taxon>
        <taxon>Legionella</taxon>
    </lineage>
</organism>
<dbReference type="Proteomes" id="UP000054703">
    <property type="component" value="Unassembled WGS sequence"/>
</dbReference>
<feature type="chain" id="PRO_5006917669" evidence="1">
    <location>
        <begin position="20"/>
        <end position="79"/>
    </location>
</feature>
<dbReference type="PATRIC" id="fig|45074.5.peg.2959"/>
<feature type="signal peptide" evidence="1">
    <location>
        <begin position="1"/>
        <end position="19"/>
    </location>
</feature>
<dbReference type="RefSeq" id="WP_058514794.1">
    <property type="nucleotide sequence ID" value="NZ_CAAAIH010000009.1"/>
</dbReference>
<evidence type="ECO:0000313" key="3">
    <source>
        <dbReference type="Proteomes" id="UP000054703"/>
    </source>
</evidence>
<dbReference type="OrthoDB" id="5653228at2"/>
<evidence type="ECO:0000313" key="2">
    <source>
        <dbReference type="EMBL" id="KTD56590.1"/>
    </source>
</evidence>
<reference evidence="2 3" key="1">
    <citation type="submission" date="2015-11" db="EMBL/GenBank/DDBJ databases">
        <title>Genomic analysis of 38 Legionella species identifies large and diverse effector repertoires.</title>
        <authorList>
            <person name="Burstein D."/>
            <person name="Amaro F."/>
            <person name="Zusman T."/>
            <person name="Lifshitz Z."/>
            <person name="Cohen O."/>
            <person name="Gilbert J.A."/>
            <person name="Pupko T."/>
            <person name="Shuman H.A."/>
            <person name="Segal G."/>
        </authorList>
    </citation>
    <scope>NUCLEOTIDE SEQUENCE [LARGE SCALE GENOMIC DNA]</scope>
    <source>
        <strain evidence="2 3">SC-63-C7</strain>
    </source>
</reference>
<comment type="caution">
    <text evidence="2">The sequence shown here is derived from an EMBL/GenBank/DDBJ whole genome shotgun (WGS) entry which is preliminary data.</text>
</comment>
<proteinExistence type="predicted"/>
<protein>
    <submittedName>
        <fullName evidence="2">Uncharacterized protein</fullName>
    </submittedName>
</protein>